<feature type="region of interest" description="Disordered" evidence="1">
    <location>
        <begin position="82"/>
        <end position="114"/>
    </location>
</feature>
<accession>A0A0G8ATX2</accession>
<dbReference type="Proteomes" id="UP000035037">
    <property type="component" value="Unassembled WGS sequence"/>
</dbReference>
<evidence type="ECO:0000256" key="1">
    <source>
        <dbReference type="SAM" id="MobiDB-lite"/>
    </source>
</evidence>
<dbReference type="EMBL" id="JYFQ01000133">
    <property type="protein sequence ID" value="KKZ11714.1"/>
    <property type="molecule type" value="Genomic_DNA"/>
</dbReference>
<comment type="caution">
    <text evidence="2">The sequence shown here is derived from an EMBL/GenBank/DDBJ whole genome shotgun (WGS) entry which is preliminary data.</text>
</comment>
<reference evidence="2 3" key="1">
    <citation type="submission" date="2015-02" db="EMBL/GenBank/DDBJ databases">
        <authorList>
            <person name="Slaby B."/>
            <person name="Hentschel U."/>
        </authorList>
    </citation>
    <scope>NUCLEOTIDE SEQUENCE [LARGE SCALE GENOMIC DNA]</scope>
    <source>
        <strain evidence="2">15L</strain>
    </source>
</reference>
<proteinExistence type="predicted"/>
<evidence type="ECO:0000313" key="2">
    <source>
        <dbReference type="EMBL" id="KKZ11714.1"/>
    </source>
</evidence>
<protein>
    <submittedName>
        <fullName evidence="2">Uncharacterized protein</fullName>
    </submittedName>
</protein>
<evidence type="ECO:0000313" key="3">
    <source>
        <dbReference type="Proteomes" id="UP000035037"/>
    </source>
</evidence>
<name>A0A0G8ATX2_9SYNE</name>
<dbReference type="AlphaFoldDB" id="A0A0G8ATX2"/>
<feature type="compositionally biased region" description="Polar residues" evidence="1">
    <location>
        <begin position="82"/>
        <end position="105"/>
    </location>
</feature>
<gene>
    <name evidence="2" type="ORF">TQ37_06595</name>
</gene>
<organism evidence="2 3">
    <name type="scientific">Candidatus Synechococcus spongiarum 15L</name>
    <dbReference type="NCBI Taxonomy" id="1608419"/>
    <lineage>
        <taxon>Bacteria</taxon>
        <taxon>Bacillati</taxon>
        <taxon>Cyanobacteriota</taxon>
        <taxon>Cyanophyceae</taxon>
        <taxon>Synechococcales</taxon>
        <taxon>Synechococcaceae</taxon>
        <taxon>Synechococcus</taxon>
    </lineage>
</organism>
<sequence>MLNPLLMETGTLVATVTGVLKMLSVAEGLPKMSPKLAGIVQCVQESMKSRERPLAGPTSFYQTAKARFKTRIDRDRFAQPSTLRTWSDGSSAQSSMGTISAQGSGFWSCGGIPR</sequence>
<reference evidence="2 3" key="2">
    <citation type="submission" date="2015-05" db="EMBL/GenBank/DDBJ databases">
        <title>Lifestyle Evolution in Cyanobacterial Symbionts of Sponges.</title>
        <authorList>
            <person name="Burgsdorf I."/>
            <person name="Slaby B.M."/>
            <person name="Handley K.M."/>
            <person name="Haber M."/>
            <person name="Blom J."/>
            <person name="Marshall C.W."/>
            <person name="Gilbert J.A."/>
            <person name="Hentschel U."/>
            <person name="Steindler L."/>
        </authorList>
    </citation>
    <scope>NUCLEOTIDE SEQUENCE [LARGE SCALE GENOMIC DNA]</scope>
    <source>
        <strain evidence="2">15L</strain>
    </source>
</reference>